<dbReference type="Gene3D" id="3.40.50.300">
    <property type="entry name" value="P-loop containing nucleotide triphosphate hydrolases"/>
    <property type="match status" value="2"/>
</dbReference>
<gene>
    <name evidence="11" type="ORF">A2660_03045</name>
</gene>
<dbReference type="NCBIfam" id="NF008165">
    <property type="entry name" value="PRK10917.1-3"/>
    <property type="match status" value="1"/>
</dbReference>
<dbReference type="Pfam" id="PF17191">
    <property type="entry name" value="RecG_wedge"/>
    <property type="match status" value="1"/>
</dbReference>
<keyword evidence="3" id="KW-0378">Hydrolase</keyword>
<dbReference type="GO" id="GO:0016787">
    <property type="term" value="F:hydrolase activity"/>
    <property type="evidence" value="ECO:0007669"/>
    <property type="project" value="UniProtKB-KW"/>
</dbReference>
<organism evidence="11 12">
    <name type="scientific">Candidatus Doudnabacteria bacterium RIFCSPHIGHO2_01_FULL_45_18</name>
    <dbReference type="NCBI Taxonomy" id="1817823"/>
    <lineage>
        <taxon>Bacteria</taxon>
        <taxon>Candidatus Doudnaibacteriota</taxon>
    </lineage>
</organism>
<evidence type="ECO:0000259" key="10">
    <source>
        <dbReference type="PROSITE" id="PS51194"/>
    </source>
</evidence>
<dbReference type="InterPro" id="IPR045562">
    <property type="entry name" value="RecG_dom3_C"/>
</dbReference>
<evidence type="ECO:0000256" key="5">
    <source>
        <dbReference type="ARBA" id="ARBA00022840"/>
    </source>
</evidence>
<evidence type="ECO:0000259" key="9">
    <source>
        <dbReference type="PROSITE" id="PS51192"/>
    </source>
</evidence>
<keyword evidence="6" id="KW-0238">DNA-binding</keyword>
<keyword evidence="2" id="KW-0227">DNA damage</keyword>
<dbReference type="AlphaFoldDB" id="A0A1F5NPU7"/>
<dbReference type="SUPFAM" id="SSF50249">
    <property type="entry name" value="Nucleic acid-binding proteins"/>
    <property type="match status" value="1"/>
</dbReference>
<dbReference type="NCBIfam" id="NF008168">
    <property type="entry name" value="PRK10917.2-2"/>
    <property type="match status" value="1"/>
</dbReference>
<dbReference type="CDD" id="cd04488">
    <property type="entry name" value="RecG_wedge_OBF"/>
    <property type="match status" value="1"/>
</dbReference>
<dbReference type="InterPro" id="IPR047112">
    <property type="entry name" value="RecG/Mfd"/>
</dbReference>
<dbReference type="PANTHER" id="PTHR47964">
    <property type="entry name" value="ATP-DEPENDENT DNA HELICASE HOMOLOG RECG, CHLOROPLASTIC"/>
    <property type="match status" value="1"/>
</dbReference>
<dbReference type="InterPro" id="IPR011545">
    <property type="entry name" value="DEAD/DEAH_box_helicase_dom"/>
</dbReference>
<reference evidence="11 12" key="1">
    <citation type="journal article" date="2016" name="Nat. Commun.">
        <title>Thousands of microbial genomes shed light on interconnected biogeochemical processes in an aquifer system.</title>
        <authorList>
            <person name="Anantharaman K."/>
            <person name="Brown C.T."/>
            <person name="Hug L.A."/>
            <person name="Sharon I."/>
            <person name="Castelle C.J."/>
            <person name="Probst A.J."/>
            <person name="Thomas B.C."/>
            <person name="Singh A."/>
            <person name="Wilkins M.J."/>
            <person name="Karaoz U."/>
            <person name="Brodie E.L."/>
            <person name="Williams K.H."/>
            <person name="Hubbard S.S."/>
            <person name="Banfield J.F."/>
        </authorList>
    </citation>
    <scope>NUCLEOTIDE SEQUENCE [LARGE SCALE GENOMIC DNA]</scope>
</reference>
<feature type="domain" description="Helicase C-terminal" evidence="10">
    <location>
        <begin position="438"/>
        <end position="610"/>
    </location>
</feature>
<dbReference type="PROSITE" id="PS51194">
    <property type="entry name" value="HELICASE_CTER"/>
    <property type="match status" value="1"/>
</dbReference>
<dbReference type="Proteomes" id="UP000176233">
    <property type="component" value="Unassembled WGS sequence"/>
</dbReference>
<dbReference type="InterPro" id="IPR014001">
    <property type="entry name" value="Helicase_ATP-bd"/>
</dbReference>
<keyword evidence="4 11" id="KW-0347">Helicase</keyword>
<dbReference type="Pfam" id="PF19833">
    <property type="entry name" value="RecG_dom3_C"/>
    <property type="match status" value="1"/>
</dbReference>
<dbReference type="GO" id="GO:0003677">
    <property type="term" value="F:DNA binding"/>
    <property type="evidence" value="ECO:0007669"/>
    <property type="project" value="UniProtKB-KW"/>
</dbReference>
<dbReference type="GO" id="GO:0006281">
    <property type="term" value="P:DNA repair"/>
    <property type="evidence" value="ECO:0007669"/>
    <property type="project" value="UniProtKB-KW"/>
</dbReference>
<evidence type="ECO:0000256" key="2">
    <source>
        <dbReference type="ARBA" id="ARBA00022763"/>
    </source>
</evidence>
<evidence type="ECO:0000256" key="6">
    <source>
        <dbReference type="ARBA" id="ARBA00023125"/>
    </source>
</evidence>
<evidence type="ECO:0000256" key="7">
    <source>
        <dbReference type="ARBA" id="ARBA00023204"/>
    </source>
</evidence>
<proteinExistence type="predicted"/>
<keyword evidence="1" id="KW-0547">Nucleotide-binding</keyword>
<dbReference type="Gene3D" id="2.40.50.140">
    <property type="entry name" value="Nucleic acid-binding proteins"/>
    <property type="match status" value="1"/>
</dbReference>
<name>A0A1F5NPU7_9BACT</name>
<dbReference type="GO" id="GO:0005524">
    <property type="term" value="F:ATP binding"/>
    <property type="evidence" value="ECO:0007669"/>
    <property type="project" value="UniProtKB-KW"/>
</dbReference>
<evidence type="ECO:0000256" key="3">
    <source>
        <dbReference type="ARBA" id="ARBA00022801"/>
    </source>
</evidence>
<dbReference type="SMART" id="SM00487">
    <property type="entry name" value="DEXDc"/>
    <property type="match status" value="1"/>
</dbReference>
<keyword evidence="7" id="KW-0234">DNA repair</keyword>
<dbReference type="InterPro" id="IPR027417">
    <property type="entry name" value="P-loop_NTPase"/>
</dbReference>
<comment type="caution">
    <text evidence="11">The sequence shown here is derived from an EMBL/GenBank/DDBJ whole genome shotgun (WGS) entry which is preliminary data.</text>
</comment>
<dbReference type="EMBL" id="MFEJ01000031">
    <property type="protein sequence ID" value="OGE79715.1"/>
    <property type="molecule type" value="Genomic_DNA"/>
</dbReference>
<dbReference type="SMART" id="SM00490">
    <property type="entry name" value="HELICc"/>
    <property type="match status" value="1"/>
</dbReference>
<dbReference type="SUPFAM" id="SSF52540">
    <property type="entry name" value="P-loop containing nucleoside triphosphate hydrolases"/>
    <property type="match status" value="2"/>
</dbReference>
<dbReference type="GO" id="GO:0003678">
    <property type="term" value="F:DNA helicase activity"/>
    <property type="evidence" value="ECO:0007669"/>
    <property type="project" value="TreeGrafter"/>
</dbReference>
<sequence>MFDLKTPIEELYLVGPARAKLLKRLGISTLSDLLFYFPRTHQDLSKFTFIADLKLADQANIKGRILDVKTFRTKVRRFTLTHALVEDDTGSILCVWFNQPFLTKVLKKNESFIFSGKVSVTKNKLQLQNPVYEQEKLEQIHTSRLVPLYPLTANLTQKQLRSIIKTYLDKIVIPEYLPSEIIKDEGLLDENKAIKTFHFPQDLPALTQAQNRLAFDEIFQTQLRVLQSKKTREHKHIHAINLAVDLEQKIKTLPFELTAGQRQALKEIISDFQKPFPANRLLEGDVGSGKTIIAALTMWLIAKNGLQAALLAPTEILALQHYTSLMQLFKNDEINISLHTSNHKTEIGQIAVGTHALLEKQVKFRNLALIVIDEQHRFGVEQRSILKQVNNAHLLTMSATPIPRTLALTLYGDLDLSRLKESPAGRQKIITKIVAEANRTKAYEFIAKQIAGGRQVFVICPLIEEPARLNDISRSGGSDKLGVKSATQEYQKLANEIFPQFEVGLLHGKLKPSEKEMVMQAFKDNQINILVSTSVIEVGVDVPNTSVMMIEGAERFGLAQLHQFRGRVGRSEHKSYCLLFSDDPQVLNNPRLQALVESSDGFELAEKDLQIRGSGDLYGTKQSGYDFRIANLNNLDLVERSRSYAETLLNQDVSLKNYPLLKQKLDQQPLVHLE</sequence>
<evidence type="ECO:0000256" key="1">
    <source>
        <dbReference type="ARBA" id="ARBA00022741"/>
    </source>
</evidence>
<keyword evidence="5" id="KW-0067">ATP-binding</keyword>
<dbReference type="PROSITE" id="PS51192">
    <property type="entry name" value="HELICASE_ATP_BIND_1"/>
    <property type="match status" value="1"/>
</dbReference>
<feature type="domain" description="Helicase ATP-binding" evidence="9">
    <location>
        <begin position="271"/>
        <end position="419"/>
    </location>
</feature>
<evidence type="ECO:0000313" key="12">
    <source>
        <dbReference type="Proteomes" id="UP000176233"/>
    </source>
</evidence>
<accession>A0A1F5NPU7</accession>
<dbReference type="Pfam" id="PF00270">
    <property type="entry name" value="DEAD"/>
    <property type="match status" value="1"/>
</dbReference>
<evidence type="ECO:0000313" key="11">
    <source>
        <dbReference type="EMBL" id="OGE79715.1"/>
    </source>
</evidence>
<dbReference type="PANTHER" id="PTHR47964:SF1">
    <property type="entry name" value="ATP-DEPENDENT DNA HELICASE HOMOLOG RECG, CHLOROPLASTIC"/>
    <property type="match status" value="1"/>
</dbReference>
<dbReference type="Pfam" id="PF00271">
    <property type="entry name" value="Helicase_C"/>
    <property type="match status" value="1"/>
</dbReference>
<dbReference type="InterPro" id="IPR001650">
    <property type="entry name" value="Helicase_C-like"/>
</dbReference>
<dbReference type="InterPro" id="IPR012340">
    <property type="entry name" value="NA-bd_OB-fold"/>
</dbReference>
<protein>
    <recommendedName>
        <fullName evidence="8">Probable DNA 3'-5' helicase RecG</fullName>
    </recommendedName>
</protein>
<evidence type="ECO:0000256" key="8">
    <source>
        <dbReference type="ARBA" id="ARBA00049819"/>
    </source>
</evidence>
<dbReference type="InterPro" id="IPR033454">
    <property type="entry name" value="RecG_wedge"/>
</dbReference>
<evidence type="ECO:0000256" key="4">
    <source>
        <dbReference type="ARBA" id="ARBA00022806"/>
    </source>
</evidence>